<dbReference type="STRING" id="29760.F6HAF2"/>
<organism evidence="1 2">
    <name type="scientific">Vitis vinifera</name>
    <name type="common">Grape</name>
    <dbReference type="NCBI Taxonomy" id="29760"/>
    <lineage>
        <taxon>Eukaryota</taxon>
        <taxon>Viridiplantae</taxon>
        <taxon>Streptophyta</taxon>
        <taxon>Embryophyta</taxon>
        <taxon>Tracheophyta</taxon>
        <taxon>Spermatophyta</taxon>
        <taxon>Magnoliopsida</taxon>
        <taxon>eudicotyledons</taxon>
        <taxon>Gunneridae</taxon>
        <taxon>Pentapetalae</taxon>
        <taxon>rosids</taxon>
        <taxon>Vitales</taxon>
        <taxon>Vitaceae</taxon>
        <taxon>Viteae</taxon>
        <taxon>Vitis</taxon>
    </lineage>
</organism>
<dbReference type="EMBL" id="FN595504">
    <property type="protein sequence ID" value="CCB49214.1"/>
    <property type="molecule type" value="Genomic_DNA"/>
</dbReference>
<protein>
    <submittedName>
        <fullName evidence="1">Uncharacterized protein</fullName>
    </submittedName>
</protein>
<dbReference type="OrthoDB" id="24630at2759"/>
<dbReference type="InParanoid" id="F6HAF2"/>
<gene>
    <name evidence="1" type="ordered locus">VIT_06s0009g00130</name>
</gene>
<reference evidence="2" key="1">
    <citation type="journal article" date="2007" name="Nature">
        <title>The grapevine genome sequence suggests ancestral hexaploidization in major angiosperm phyla.</title>
        <authorList>
            <consortium name="The French-Italian Public Consortium for Grapevine Genome Characterization."/>
            <person name="Jaillon O."/>
            <person name="Aury J.-M."/>
            <person name="Noel B."/>
            <person name="Policriti A."/>
            <person name="Clepet C."/>
            <person name="Casagrande A."/>
            <person name="Choisne N."/>
            <person name="Aubourg S."/>
            <person name="Vitulo N."/>
            <person name="Jubin C."/>
            <person name="Vezzi A."/>
            <person name="Legeai F."/>
            <person name="Hugueney P."/>
            <person name="Dasilva C."/>
            <person name="Horner D."/>
            <person name="Mica E."/>
            <person name="Jublot D."/>
            <person name="Poulain J."/>
            <person name="Bruyere C."/>
            <person name="Billault A."/>
            <person name="Segurens B."/>
            <person name="Gouyvenoux M."/>
            <person name="Ugarte E."/>
            <person name="Cattonaro F."/>
            <person name="Anthouard V."/>
            <person name="Vico V."/>
            <person name="Del Fabbro C."/>
            <person name="Alaux M."/>
            <person name="Di Gaspero G."/>
            <person name="Dumas V."/>
            <person name="Felice N."/>
            <person name="Paillard S."/>
            <person name="Juman I."/>
            <person name="Moroldo M."/>
            <person name="Scalabrin S."/>
            <person name="Canaguier A."/>
            <person name="Le Clainche I."/>
            <person name="Malacrida G."/>
            <person name="Durand E."/>
            <person name="Pesole G."/>
            <person name="Laucou V."/>
            <person name="Chatelet P."/>
            <person name="Merdinoglu D."/>
            <person name="Delledonne M."/>
            <person name="Pezzotti M."/>
            <person name="Lecharny A."/>
            <person name="Scarpelli C."/>
            <person name="Artiguenave F."/>
            <person name="Pe M.E."/>
            <person name="Valle G."/>
            <person name="Morgante M."/>
            <person name="Caboche M."/>
            <person name="Adam-Blondon A.-F."/>
            <person name="Weissenbach J."/>
            <person name="Quetier F."/>
            <person name="Wincker P."/>
        </authorList>
    </citation>
    <scope>NUCLEOTIDE SEQUENCE [LARGE SCALE GENOMIC DNA]</scope>
    <source>
        <strain evidence="2">cv. Pinot noir / PN40024</strain>
    </source>
</reference>
<dbReference type="Proteomes" id="UP000009183">
    <property type="component" value="Chromosome 6"/>
</dbReference>
<sequence length="131" mass="15063">MEAEEEREEKAYELPSISLNQPLKVKSLHTSQPFDSHSHSNYLQIKLNYNNPRRLNRSRRSEEIQIDQPFLRMASANREMAVYCFDTLVAHYNSQQPPPPAFDEAQHTCQIINFVCTLDGEAILNPIAAFG</sequence>
<evidence type="ECO:0000313" key="2">
    <source>
        <dbReference type="Proteomes" id="UP000009183"/>
    </source>
</evidence>
<evidence type="ECO:0000313" key="1">
    <source>
        <dbReference type="EMBL" id="CCB49214.1"/>
    </source>
</evidence>
<proteinExistence type="predicted"/>
<keyword evidence="2" id="KW-1185">Reference proteome</keyword>
<dbReference type="AlphaFoldDB" id="F6HAF2"/>
<dbReference type="HOGENOM" id="CLU_1931372_0_0_1"/>
<dbReference type="eggNOG" id="KOG3274">
    <property type="taxonomic scope" value="Eukaryota"/>
</dbReference>
<accession>F6HAF2</accession>
<dbReference type="PaxDb" id="29760-VIT_06s0009g00130.t01"/>
<name>F6HAF2_VITVI</name>